<evidence type="ECO:0000256" key="5">
    <source>
        <dbReference type="ARBA" id="ARBA00022741"/>
    </source>
</evidence>
<dbReference type="PANTHER" id="PTHR11441">
    <property type="entry name" value="THYMIDINE KINASE"/>
    <property type="match status" value="1"/>
</dbReference>
<keyword evidence="6 8" id="KW-0418">Kinase</keyword>
<evidence type="ECO:0000313" key="14">
    <source>
        <dbReference type="Proteomes" id="UP000178869"/>
    </source>
</evidence>
<protein>
    <recommendedName>
        <fullName evidence="2 8">Thymidine kinase</fullName>
        <ecNumber evidence="2 8">2.7.1.21</ecNumber>
    </recommendedName>
</protein>
<dbReference type="InterPro" id="IPR027417">
    <property type="entry name" value="P-loop_NTPase"/>
</dbReference>
<evidence type="ECO:0000256" key="11">
    <source>
        <dbReference type="RuleBase" id="RU000544"/>
    </source>
</evidence>
<evidence type="ECO:0000256" key="10">
    <source>
        <dbReference type="PIRSR" id="PIRSR035805-2"/>
    </source>
</evidence>
<dbReference type="Gene3D" id="3.40.50.300">
    <property type="entry name" value="P-loop containing nucleotide triphosphate hydrolases"/>
    <property type="match status" value="1"/>
</dbReference>
<comment type="subunit">
    <text evidence="8">Homotetramer.</text>
</comment>
<dbReference type="EMBL" id="MHSR01000024">
    <property type="protein sequence ID" value="OHA45972.1"/>
    <property type="molecule type" value="Genomic_DNA"/>
</dbReference>
<accession>A0A1G2PEE3</accession>
<evidence type="ECO:0000313" key="13">
    <source>
        <dbReference type="EMBL" id="OHA45972.1"/>
    </source>
</evidence>
<feature type="binding site" evidence="8">
    <location>
        <begin position="94"/>
        <end position="97"/>
    </location>
    <ligand>
        <name>ATP</name>
        <dbReference type="ChEBI" id="CHEBI:30616"/>
    </ligand>
</feature>
<dbReference type="Pfam" id="PF00265">
    <property type="entry name" value="TK"/>
    <property type="match status" value="1"/>
</dbReference>
<dbReference type="HAMAP" id="MF_00124">
    <property type="entry name" value="Thymidine_kinase"/>
    <property type="match status" value="1"/>
</dbReference>
<dbReference type="EC" id="2.7.1.21" evidence="2 8"/>
<reference evidence="13 14" key="1">
    <citation type="journal article" date="2016" name="Nat. Commun.">
        <title>Thousands of microbial genomes shed light on interconnected biogeochemical processes in an aquifer system.</title>
        <authorList>
            <person name="Anantharaman K."/>
            <person name="Brown C.T."/>
            <person name="Hug L.A."/>
            <person name="Sharon I."/>
            <person name="Castelle C.J."/>
            <person name="Probst A.J."/>
            <person name="Thomas B.C."/>
            <person name="Singh A."/>
            <person name="Wilkins M.J."/>
            <person name="Karaoz U."/>
            <person name="Brodie E.L."/>
            <person name="Williams K.H."/>
            <person name="Hubbard S.S."/>
            <person name="Banfield J.F."/>
        </authorList>
    </citation>
    <scope>NUCLEOTIDE SEQUENCE [LARGE SCALE GENOMIC DNA]</scope>
</reference>
<evidence type="ECO:0000256" key="9">
    <source>
        <dbReference type="PIRSR" id="PIRSR035805-1"/>
    </source>
</evidence>
<feature type="binding site" evidence="8">
    <location>
        <position position="164"/>
    </location>
    <ligand>
        <name>Zn(2+)</name>
        <dbReference type="ChEBI" id="CHEBI:29105"/>
    </ligand>
</feature>
<dbReference type="SUPFAM" id="SSF52540">
    <property type="entry name" value="P-loop containing nucleoside triphosphate hydrolases"/>
    <property type="match status" value="1"/>
</dbReference>
<comment type="caution">
    <text evidence="13">The sequence shown here is derived from an EMBL/GenBank/DDBJ whole genome shotgun (WGS) entry which is preliminary data.</text>
</comment>
<comment type="similarity">
    <text evidence="1 8 12">Belongs to the thymidine kinase family.</text>
</comment>
<evidence type="ECO:0000256" key="8">
    <source>
        <dbReference type="HAMAP-Rule" id="MF_00124"/>
    </source>
</evidence>
<keyword evidence="8" id="KW-0862">Zinc</keyword>
<keyword evidence="8" id="KW-0963">Cytoplasm</keyword>
<keyword evidence="5 8" id="KW-0547">Nucleotide-binding</keyword>
<comment type="catalytic activity">
    <reaction evidence="8 11">
        <text>thymidine + ATP = dTMP + ADP + H(+)</text>
        <dbReference type="Rhea" id="RHEA:19129"/>
        <dbReference type="ChEBI" id="CHEBI:15378"/>
        <dbReference type="ChEBI" id="CHEBI:17748"/>
        <dbReference type="ChEBI" id="CHEBI:30616"/>
        <dbReference type="ChEBI" id="CHEBI:63528"/>
        <dbReference type="ChEBI" id="CHEBI:456216"/>
        <dbReference type="EC" id="2.7.1.21"/>
    </reaction>
</comment>
<dbReference type="GO" id="GO:0008270">
    <property type="term" value="F:zinc ion binding"/>
    <property type="evidence" value="ECO:0007669"/>
    <property type="project" value="UniProtKB-UniRule"/>
</dbReference>
<evidence type="ECO:0000256" key="12">
    <source>
        <dbReference type="RuleBase" id="RU004165"/>
    </source>
</evidence>
<dbReference type="GO" id="GO:0004797">
    <property type="term" value="F:thymidine kinase activity"/>
    <property type="evidence" value="ECO:0007669"/>
    <property type="project" value="UniProtKB-UniRule"/>
</dbReference>
<keyword evidence="3 8" id="KW-0237">DNA synthesis</keyword>
<keyword evidence="4 8" id="KW-0808">Transferase</keyword>
<dbReference type="Proteomes" id="UP000178869">
    <property type="component" value="Unassembled WGS sequence"/>
</dbReference>
<comment type="subcellular location">
    <subcellularLocation>
        <location evidence="8">Cytoplasm</location>
    </subcellularLocation>
</comment>
<evidence type="ECO:0000256" key="6">
    <source>
        <dbReference type="ARBA" id="ARBA00022777"/>
    </source>
</evidence>
<evidence type="ECO:0000256" key="2">
    <source>
        <dbReference type="ARBA" id="ARBA00012118"/>
    </source>
</evidence>
<dbReference type="GO" id="GO:0005524">
    <property type="term" value="F:ATP binding"/>
    <property type="evidence" value="ECO:0007669"/>
    <property type="project" value="UniProtKB-UniRule"/>
</dbReference>
<dbReference type="Gene3D" id="3.30.60.20">
    <property type="match status" value="1"/>
</dbReference>
<dbReference type="InterPro" id="IPR020633">
    <property type="entry name" value="Thymidine_kinase_CS"/>
</dbReference>
<feature type="active site" description="Proton acceptor" evidence="8 9">
    <location>
        <position position="95"/>
    </location>
</feature>
<keyword evidence="7 8" id="KW-0067">ATP-binding</keyword>
<gene>
    <name evidence="8" type="primary">tdk</name>
    <name evidence="13" type="ORF">A2828_00945</name>
</gene>
<organism evidence="13 14">
    <name type="scientific">Candidatus Terrybacteria bacterium RIFCSPHIGHO2_01_FULL_43_35</name>
    <dbReference type="NCBI Taxonomy" id="1802361"/>
    <lineage>
        <taxon>Bacteria</taxon>
        <taxon>Candidatus Terryibacteriota</taxon>
    </lineage>
</organism>
<dbReference type="GO" id="GO:0046104">
    <property type="term" value="P:thymidine metabolic process"/>
    <property type="evidence" value="ECO:0007669"/>
    <property type="project" value="TreeGrafter"/>
</dbReference>
<feature type="binding site" evidence="10">
    <location>
        <position position="189"/>
    </location>
    <ligand>
        <name>substrate</name>
    </ligand>
</feature>
<evidence type="ECO:0000256" key="1">
    <source>
        <dbReference type="ARBA" id="ARBA00007587"/>
    </source>
</evidence>
<dbReference type="GO" id="GO:0071897">
    <property type="term" value="P:DNA biosynthetic process"/>
    <property type="evidence" value="ECO:0007669"/>
    <property type="project" value="UniProtKB-KW"/>
</dbReference>
<keyword evidence="8" id="KW-0479">Metal-binding</keyword>
<dbReference type="GO" id="GO:0005737">
    <property type="term" value="C:cytoplasm"/>
    <property type="evidence" value="ECO:0007669"/>
    <property type="project" value="UniProtKB-SubCell"/>
</dbReference>
<evidence type="ECO:0000256" key="4">
    <source>
        <dbReference type="ARBA" id="ARBA00022679"/>
    </source>
</evidence>
<dbReference type="InterPro" id="IPR001267">
    <property type="entry name" value="Thymidine_kinase"/>
</dbReference>
<dbReference type="PROSITE" id="PS00603">
    <property type="entry name" value="TK_CELLULAR_TYPE"/>
    <property type="match status" value="1"/>
</dbReference>
<proteinExistence type="inferred from homology"/>
<feature type="binding site" evidence="8">
    <location>
        <position position="193"/>
    </location>
    <ligand>
        <name>Zn(2+)</name>
        <dbReference type="ChEBI" id="CHEBI:29105"/>
    </ligand>
</feature>
<dbReference type="SUPFAM" id="SSF57716">
    <property type="entry name" value="Glucocorticoid receptor-like (DNA-binding domain)"/>
    <property type="match status" value="1"/>
</dbReference>
<feature type="binding site" evidence="8">
    <location>
        <position position="161"/>
    </location>
    <ligand>
        <name>Zn(2+)</name>
        <dbReference type="ChEBI" id="CHEBI:29105"/>
    </ligand>
</feature>
<feature type="binding site" evidence="8">
    <location>
        <begin position="12"/>
        <end position="19"/>
    </location>
    <ligand>
        <name>ATP</name>
        <dbReference type="ChEBI" id="CHEBI:30616"/>
    </ligand>
</feature>
<sequence>MHMPAKLEVITGPMFSGKSAELIRLLNRATYARKKILVIKPSIDHRSGENRIAERAIKNGKSAVVEDFPAFSIGTLEEFWHLVNKNDFDVLAIDEAQFFTQPWFVSVDFIAAVQELLDKHSQEDFRIIIAGLDMTAQMEPFGPMPQLLAMADEVTKLTAVCFNCGATARYTQILGGTGEEIQVGDLDLYEARCRKCHVKNKT</sequence>
<name>A0A1G2PEE3_9BACT</name>
<dbReference type="PIRSF" id="PIRSF035805">
    <property type="entry name" value="TK_cell"/>
    <property type="match status" value="1"/>
</dbReference>
<dbReference type="AlphaFoldDB" id="A0A1G2PEE3"/>
<dbReference type="PANTHER" id="PTHR11441:SF0">
    <property type="entry name" value="THYMIDINE KINASE, CYTOSOLIC"/>
    <property type="match status" value="1"/>
</dbReference>
<feature type="binding site" evidence="8">
    <location>
        <position position="196"/>
    </location>
    <ligand>
        <name>Zn(2+)</name>
        <dbReference type="ChEBI" id="CHEBI:29105"/>
    </ligand>
</feature>
<evidence type="ECO:0000256" key="3">
    <source>
        <dbReference type="ARBA" id="ARBA00022634"/>
    </source>
</evidence>
<feature type="binding site" evidence="10">
    <location>
        <begin position="181"/>
        <end position="184"/>
    </location>
    <ligand>
        <name>substrate</name>
    </ligand>
</feature>
<evidence type="ECO:0000256" key="7">
    <source>
        <dbReference type="ARBA" id="ARBA00022840"/>
    </source>
</evidence>